<organism evidence="2 3">
    <name type="scientific">Pyronema omphalodes (strain CBS 100304)</name>
    <name type="common">Pyronema confluens</name>
    <dbReference type="NCBI Taxonomy" id="1076935"/>
    <lineage>
        <taxon>Eukaryota</taxon>
        <taxon>Fungi</taxon>
        <taxon>Dikarya</taxon>
        <taxon>Ascomycota</taxon>
        <taxon>Pezizomycotina</taxon>
        <taxon>Pezizomycetes</taxon>
        <taxon>Pezizales</taxon>
        <taxon>Pyronemataceae</taxon>
        <taxon>Pyronema</taxon>
    </lineage>
</organism>
<reference evidence="2 3" key="1">
    <citation type="journal article" date="2013" name="PLoS Genet.">
        <title>The genome and development-dependent transcriptomes of Pyronema confluens: a window into fungal evolution.</title>
        <authorList>
            <person name="Traeger S."/>
            <person name="Altegoer F."/>
            <person name="Freitag M."/>
            <person name="Gabaldon T."/>
            <person name="Kempken F."/>
            <person name="Kumar A."/>
            <person name="Marcet-Houben M."/>
            <person name="Poggeler S."/>
            <person name="Stajich J.E."/>
            <person name="Nowrousian M."/>
        </authorList>
    </citation>
    <scope>NUCLEOTIDE SEQUENCE [LARGE SCALE GENOMIC DNA]</scope>
    <source>
        <strain evidence="3">CBS 100304</strain>
        <tissue evidence="2">Vegetative mycelium</tissue>
    </source>
</reference>
<dbReference type="EMBL" id="HF935393">
    <property type="protein sequence ID" value="CCX29915.1"/>
    <property type="molecule type" value="Genomic_DNA"/>
</dbReference>
<evidence type="ECO:0000313" key="2">
    <source>
        <dbReference type="EMBL" id="CCX29915.1"/>
    </source>
</evidence>
<proteinExistence type="predicted"/>
<keyword evidence="3" id="KW-1185">Reference proteome</keyword>
<protein>
    <submittedName>
        <fullName evidence="2">Uncharacterized protein</fullName>
    </submittedName>
</protein>
<dbReference type="Proteomes" id="UP000018144">
    <property type="component" value="Unassembled WGS sequence"/>
</dbReference>
<dbReference type="AlphaFoldDB" id="U4LKM9"/>
<feature type="signal peptide" evidence="1">
    <location>
        <begin position="1"/>
        <end position="18"/>
    </location>
</feature>
<evidence type="ECO:0000313" key="3">
    <source>
        <dbReference type="Proteomes" id="UP000018144"/>
    </source>
</evidence>
<name>U4LKM9_PYROM</name>
<evidence type="ECO:0000256" key="1">
    <source>
        <dbReference type="SAM" id="SignalP"/>
    </source>
</evidence>
<gene>
    <name evidence="2" type="ORF">PCON_07712</name>
</gene>
<accession>U4LKM9</accession>
<sequence length="40" mass="4556">MTPFRLLLVASIFLLTRCAKPCLKIVHGAQLPEMASRWRS</sequence>
<feature type="chain" id="PRO_5004652395" evidence="1">
    <location>
        <begin position="19"/>
        <end position="40"/>
    </location>
</feature>
<keyword evidence="1" id="KW-0732">Signal</keyword>